<dbReference type="EMBL" id="LAZR01001299">
    <property type="protein sequence ID" value="KKN47030.1"/>
    <property type="molecule type" value="Genomic_DNA"/>
</dbReference>
<sequence>MKIFEGAKVPIKSWCNNPEQGAVDQAYNLSSLPFIFKQVCLMPDTHQGYGMPIGGVIACKDVVIVNAVGVDIGCGMIAVKTTCKEISQREIKKIFGGSQEFKGGIRSAVPTGFNHGEKKECELFDNAPDNKIVQAQLESAKKQLGTLGGGNHFIEIQKGSDGFIWLMVHSGSRNVGYKIAKHYNKLAQDLCTRWYSNIPPMKGEDGLAFLPISSKEAQEYLVAMNFALDFAYQNRLKMIKEITRCFNEVIPCEFSAPINIHHNYAALENHFGKNVWVHRKGATSAKLGEYGLIPGSQGTASYVVIGKGNPESFMSCSHGAGRTMSRTKARNELDLETEIKKLDDKNIIHSIRTKKDLDEASSAYKDIAVVMEEQKDLVDIHVRLEPLAVIKA</sequence>
<evidence type="ECO:0000256" key="1">
    <source>
        <dbReference type="ARBA" id="ARBA00001936"/>
    </source>
</evidence>
<dbReference type="GO" id="GO:0006281">
    <property type="term" value="P:DNA repair"/>
    <property type="evidence" value="ECO:0007669"/>
    <property type="project" value="TreeGrafter"/>
</dbReference>
<reference evidence="9" key="1">
    <citation type="journal article" date="2015" name="Nature">
        <title>Complex archaea that bridge the gap between prokaryotes and eukaryotes.</title>
        <authorList>
            <person name="Spang A."/>
            <person name="Saw J.H."/>
            <person name="Jorgensen S.L."/>
            <person name="Zaremba-Niedzwiedzka K."/>
            <person name="Martijn J."/>
            <person name="Lind A.E."/>
            <person name="van Eijk R."/>
            <person name="Schleper C."/>
            <person name="Guy L."/>
            <person name="Ettema T.J."/>
        </authorList>
    </citation>
    <scope>NUCLEOTIDE SEQUENCE</scope>
</reference>
<dbReference type="GO" id="GO:0005525">
    <property type="term" value="F:GTP binding"/>
    <property type="evidence" value="ECO:0007669"/>
    <property type="project" value="UniProtKB-KW"/>
</dbReference>
<evidence type="ECO:0000256" key="8">
    <source>
        <dbReference type="ARBA" id="ARBA00047746"/>
    </source>
</evidence>
<evidence type="ECO:0000256" key="2">
    <source>
        <dbReference type="ARBA" id="ARBA00012726"/>
    </source>
</evidence>
<dbReference type="InterPro" id="IPR001233">
    <property type="entry name" value="RtcB"/>
</dbReference>
<keyword evidence="6" id="KW-0342">GTP-binding</keyword>
<evidence type="ECO:0000256" key="6">
    <source>
        <dbReference type="ARBA" id="ARBA00023134"/>
    </source>
</evidence>
<comment type="caution">
    <text evidence="9">The sequence shown here is derived from an EMBL/GenBank/DDBJ whole genome shotgun (WGS) entry which is preliminary data.</text>
</comment>
<keyword evidence="3" id="KW-0436">Ligase</keyword>
<dbReference type="GO" id="GO:0030145">
    <property type="term" value="F:manganese ion binding"/>
    <property type="evidence" value="ECO:0007669"/>
    <property type="project" value="TreeGrafter"/>
</dbReference>
<dbReference type="GO" id="GO:0042245">
    <property type="term" value="P:RNA repair"/>
    <property type="evidence" value="ECO:0007669"/>
    <property type="project" value="TreeGrafter"/>
</dbReference>
<evidence type="ECO:0000256" key="4">
    <source>
        <dbReference type="ARBA" id="ARBA00022723"/>
    </source>
</evidence>
<evidence type="ECO:0000313" key="9">
    <source>
        <dbReference type="EMBL" id="KKN47030.1"/>
    </source>
</evidence>
<dbReference type="SUPFAM" id="SSF103365">
    <property type="entry name" value="Hypothetical protein PH1602"/>
    <property type="match status" value="1"/>
</dbReference>
<proteinExistence type="predicted"/>
<keyword evidence="5" id="KW-0547">Nucleotide-binding</keyword>
<dbReference type="GO" id="GO:0170057">
    <property type="term" value="F:RNA ligase (GTP) activity"/>
    <property type="evidence" value="ECO:0007669"/>
    <property type="project" value="UniProtKB-EC"/>
</dbReference>
<dbReference type="PANTHER" id="PTHR43749:SF2">
    <property type="entry name" value="RNA-SPLICING LIGASE RTCB"/>
    <property type="match status" value="1"/>
</dbReference>
<organism evidence="9">
    <name type="scientific">marine sediment metagenome</name>
    <dbReference type="NCBI Taxonomy" id="412755"/>
    <lineage>
        <taxon>unclassified sequences</taxon>
        <taxon>metagenomes</taxon>
        <taxon>ecological metagenomes</taxon>
    </lineage>
</organism>
<gene>
    <name evidence="9" type="ORF">LCGC14_0667220</name>
</gene>
<dbReference type="Pfam" id="PF01139">
    <property type="entry name" value="RtcB"/>
    <property type="match status" value="1"/>
</dbReference>
<evidence type="ECO:0000256" key="7">
    <source>
        <dbReference type="ARBA" id="ARBA00023211"/>
    </source>
</evidence>
<protein>
    <recommendedName>
        <fullName evidence="2">3'-phosphate/5'-hydroxy nucleic acid ligase</fullName>
        <ecNumber evidence="2">6.5.1.8</ecNumber>
    </recommendedName>
</protein>
<keyword evidence="4" id="KW-0479">Metal-binding</keyword>
<dbReference type="PANTHER" id="PTHR43749">
    <property type="entry name" value="RNA-SPLICING LIGASE RTCB"/>
    <property type="match status" value="1"/>
</dbReference>
<keyword evidence="7" id="KW-0464">Manganese</keyword>
<dbReference type="GO" id="GO:0003909">
    <property type="term" value="F:DNA ligase activity"/>
    <property type="evidence" value="ECO:0007669"/>
    <property type="project" value="TreeGrafter"/>
</dbReference>
<comment type="cofactor">
    <cofactor evidence="1">
        <name>Mn(2+)</name>
        <dbReference type="ChEBI" id="CHEBI:29035"/>
    </cofactor>
</comment>
<accession>A0A0F9QRZ5</accession>
<dbReference type="AlphaFoldDB" id="A0A0F9QRZ5"/>
<dbReference type="EC" id="6.5.1.8" evidence="2"/>
<dbReference type="InterPro" id="IPR036025">
    <property type="entry name" value="RtcB-like_sf"/>
</dbReference>
<name>A0A0F9QRZ5_9ZZZZ</name>
<evidence type="ECO:0000256" key="3">
    <source>
        <dbReference type="ARBA" id="ARBA00022598"/>
    </source>
</evidence>
<dbReference type="InterPro" id="IPR052915">
    <property type="entry name" value="RtcB-like"/>
</dbReference>
<dbReference type="Gene3D" id="3.90.1860.10">
    <property type="entry name" value="tRNA-splicing ligase RtcB"/>
    <property type="match status" value="1"/>
</dbReference>
<comment type="catalytic activity">
    <reaction evidence="8">
        <text>a 3'-end 3'-phospho-ribonucleotide-RNA + a 5'-end dephospho-ribonucleoside-RNA + GTP = a ribonucleotidyl-ribonucleotide-RNA + GMP + diphosphate</text>
        <dbReference type="Rhea" id="RHEA:68076"/>
        <dbReference type="Rhea" id="RHEA-COMP:10463"/>
        <dbReference type="Rhea" id="RHEA-COMP:13936"/>
        <dbReference type="Rhea" id="RHEA-COMP:17355"/>
        <dbReference type="ChEBI" id="CHEBI:33019"/>
        <dbReference type="ChEBI" id="CHEBI:37565"/>
        <dbReference type="ChEBI" id="CHEBI:58115"/>
        <dbReference type="ChEBI" id="CHEBI:83062"/>
        <dbReference type="ChEBI" id="CHEBI:138284"/>
        <dbReference type="ChEBI" id="CHEBI:173118"/>
        <dbReference type="EC" id="6.5.1.8"/>
    </reaction>
</comment>
<dbReference type="GO" id="GO:0006396">
    <property type="term" value="P:RNA processing"/>
    <property type="evidence" value="ECO:0007669"/>
    <property type="project" value="InterPro"/>
</dbReference>
<evidence type="ECO:0000256" key="5">
    <source>
        <dbReference type="ARBA" id="ARBA00022741"/>
    </source>
</evidence>